<dbReference type="SUPFAM" id="SSF56014">
    <property type="entry name" value="Nitrite and sulphite reductase 4Fe-4S domain-like"/>
    <property type="match status" value="1"/>
</dbReference>
<evidence type="ECO:0000256" key="3">
    <source>
        <dbReference type="ARBA" id="ARBA00022485"/>
    </source>
</evidence>
<evidence type="ECO:0000256" key="8">
    <source>
        <dbReference type="ARBA" id="ARBA00023004"/>
    </source>
</evidence>
<reference evidence="16" key="1">
    <citation type="submission" date="2016-10" db="EMBL/GenBank/DDBJ databases">
        <authorList>
            <person name="Varghese N."/>
            <person name="Submissions S."/>
        </authorList>
    </citation>
    <scope>NUCLEOTIDE SEQUENCE [LARGE SCALE GENOMIC DNA]</scope>
    <source>
        <strain evidence="16">LP51</strain>
    </source>
</reference>
<dbReference type="GO" id="GO:0016491">
    <property type="term" value="F:oxidoreductase activity"/>
    <property type="evidence" value="ECO:0007669"/>
    <property type="project" value="UniProtKB-KW"/>
</dbReference>
<feature type="transmembrane region" description="Helical" evidence="14">
    <location>
        <begin position="175"/>
        <end position="195"/>
    </location>
</feature>
<evidence type="ECO:0000313" key="15">
    <source>
        <dbReference type="EMBL" id="SFH23768.1"/>
    </source>
</evidence>
<accession>A0A1I2YDK1</accession>
<feature type="transmembrane region" description="Helical" evidence="14">
    <location>
        <begin position="12"/>
        <end position="32"/>
    </location>
</feature>
<evidence type="ECO:0000256" key="4">
    <source>
        <dbReference type="ARBA" id="ARBA00022692"/>
    </source>
</evidence>
<keyword evidence="11 14" id="KW-0472">Membrane</keyword>
<feature type="transmembrane region" description="Helical" evidence="14">
    <location>
        <begin position="215"/>
        <end position="234"/>
    </location>
</feature>
<dbReference type="PANTHER" id="PTHR35457:SF1">
    <property type="entry name" value="HEME A SYNTHASE"/>
    <property type="match status" value="1"/>
</dbReference>
<keyword evidence="6 14" id="KW-1133">Transmembrane helix</keyword>
<sequence>MANKSFKYKRFRSIGVLTVFAVYFLILVGGTVRSTGSGMGCPDWPKCFGSWVPPTDVSQLPDDYLEVYKQQRIEKNQKLAGYLEKLGFDKVSKAIFSHPSQYIETEFNVTKTWIEYINRLVGVLIGIFIFLTVVYARPFLKSDKAVFYLALGSLVLVGFQGWLGSIVVSTNLLPVTITIHMALALVLVAMLQYAVTRANKDSIVAEFSYMPKIGAGLWVLAILTFGQILIGTQVREEVDLIASMTGGANRETWVDQLGVSFYIHRSFSILLVALHIYVALQLYKLQNRQLTKLTHVMLVLVGAEIVFGVIMAYFAIPPVLQPLHLTLAALLFGVQFQILIIYYYASKKAQMQQVVVHK</sequence>
<dbReference type="EMBL" id="FOOT01000008">
    <property type="protein sequence ID" value="SFH23768.1"/>
    <property type="molecule type" value="Genomic_DNA"/>
</dbReference>
<evidence type="ECO:0000256" key="9">
    <source>
        <dbReference type="ARBA" id="ARBA00023014"/>
    </source>
</evidence>
<protein>
    <submittedName>
        <fullName evidence="15">Cytochrome c oxidase assembly protein subunit 15</fullName>
    </submittedName>
</protein>
<dbReference type="GO" id="GO:0006784">
    <property type="term" value="P:heme A biosynthetic process"/>
    <property type="evidence" value="ECO:0007669"/>
    <property type="project" value="InterPro"/>
</dbReference>
<evidence type="ECO:0000256" key="13">
    <source>
        <dbReference type="ARBA" id="ARBA00023444"/>
    </source>
</evidence>
<feature type="transmembrane region" description="Helical" evidence="14">
    <location>
        <begin position="322"/>
        <end position="345"/>
    </location>
</feature>
<dbReference type="GO" id="GO:0051539">
    <property type="term" value="F:4 iron, 4 sulfur cluster binding"/>
    <property type="evidence" value="ECO:0007669"/>
    <property type="project" value="UniProtKB-KW"/>
</dbReference>
<keyword evidence="10" id="KW-0350">Heme biosynthesis</keyword>
<keyword evidence="7" id="KW-0560">Oxidoreductase</keyword>
<evidence type="ECO:0000256" key="10">
    <source>
        <dbReference type="ARBA" id="ARBA00023133"/>
    </source>
</evidence>
<proteinExistence type="predicted"/>
<dbReference type="STRING" id="1436961.SAMN05421739_10826"/>
<evidence type="ECO:0000313" key="16">
    <source>
        <dbReference type="Proteomes" id="UP000198724"/>
    </source>
</evidence>
<evidence type="ECO:0000256" key="12">
    <source>
        <dbReference type="ARBA" id="ARBA00023157"/>
    </source>
</evidence>
<evidence type="ECO:0000256" key="7">
    <source>
        <dbReference type="ARBA" id="ARBA00023002"/>
    </source>
</evidence>
<dbReference type="GO" id="GO:0046872">
    <property type="term" value="F:metal ion binding"/>
    <property type="evidence" value="ECO:0007669"/>
    <property type="project" value="UniProtKB-KW"/>
</dbReference>
<comment type="pathway">
    <text evidence="13">Porphyrin-containing compound metabolism.</text>
</comment>
<dbReference type="AlphaFoldDB" id="A0A1I2YDK1"/>
<name>A0A1I2YDK1_9BACT</name>
<dbReference type="InterPro" id="IPR050450">
    <property type="entry name" value="COX15/CtaA_HemeA_synthase"/>
</dbReference>
<keyword evidence="16" id="KW-1185">Reference proteome</keyword>
<dbReference type="OrthoDB" id="1447144at2"/>
<feature type="transmembrane region" description="Helical" evidence="14">
    <location>
        <begin position="145"/>
        <end position="163"/>
    </location>
</feature>
<keyword evidence="5" id="KW-0479">Metal-binding</keyword>
<keyword evidence="4 14" id="KW-0812">Transmembrane</keyword>
<dbReference type="Proteomes" id="UP000198724">
    <property type="component" value="Unassembled WGS sequence"/>
</dbReference>
<dbReference type="RefSeq" id="WP_092104642.1">
    <property type="nucleotide sequence ID" value="NZ_FOOT01000008.1"/>
</dbReference>
<dbReference type="Pfam" id="PF02628">
    <property type="entry name" value="COX15-CtaA"/>
    <property type="match status" value="2"/>
</dbReference>
<organism evidence="15 16">
    <name type="scientific">Pontibacter chinhatensis</name>
    <dbReference type="NCBI Taxonomy" id="1436961"/>
    <lineage>
        <taxon>Bacteria</taxon>
        <taxon>Pseudomonadati</taxon>
        <taxon>Bacteroidota</taxon>
        <taxon>Cytophagia</taxon>
        <taxon>Cytophagales</taxon>
        <taxon>Hymenobacteraceae</taxon>
        <taxon>Pontibacter</taxon>
    </lineage>
</organism>
<evidence type="ECO:0000256" key="1">
    <source>
        <dbReference type="ARBA" id="ARBA00004141"/>
    </source>
</evidence>
<feature type="transmembrane region" description="Helical" evidence="14">
    <location>
        <begin position="295"/>
        <end position="316"/>
    </location>
</feature>
<dbReference type="InterPro" id="IPR003780">
    <property type="entry name" value="COX15/CtaA_fam"/>
</dbReference>
<evidence type="ECO:0000256" key="14">
    <source>
        <dbReference type="SAM" id="Phobius"/>
    </source>
</evidence>
<evidence type="ECO:0000256" key="11">
    <source>
        <dbReference type="ARBA" id="ARBA00023136"/>
    </source>
</evidence>
<keyword evidence="9" id="KW-0411">Iron-sulfur</keyword>
<comment type="subcellular location">
    <subcellularLocation>
        <location evidence="1">Membrane</location>
        <topology evidence="1">Multi-pass membrane protein</topology>
    </subcellularLocation>
</comment>
<dbReference type="InterPro" id="IPR045854">
    <property type="entry name" value="NO2/SO3_Rdtase_4Fe4S_sf"/>
</dbReference>
<feature type="transmembrane region" description="Helical" evidence="14">
    <location>
        <begin position="262"/>
        <end position="283"/>
    </location>
</feature>
<evidence type="ECO:0000256" key="5">
    <source>
        <dbReference type="ARBA" id="ARBA00022723"/>
    </source>
</evidence>
<keyword evidence="2" id="KW-1003">Cell membrane</keyword>
<keyword evidence="3" id="KW-0004">4Fe-4S</keyword>
<feature type="transmembrane region" description="Helical" evidence="14">
    <location>
        <begin position="116"/>
        <end position="136"/>
    </location>
</feature>
<gene>
    <name evidence="15" type="ORF">SAMN05421739_10826</name>
</gene>
<dbReference type="PANTHER" id="PTHR35457">
    <property type="entry name" value="HEME A SYNTHASE"/>
    <property type="match status" value="1"/>
</dbReference>
<dbReference type="GO" id="GO:0016020">
    <property type="term" value="C:membrane"/>
    <property type="evidence" value="ECO:0007669"/>
    <property type="project" value="UniProtKB-SubCell"/>
</dbReference>
<evidence type="ECO:0000256" key="2">
    <source>
        <dbReference type="ARBA" id="ARBA00022475"/>
    </source>
</evidence>
<keyword evidence="12" id="KW-1015">Disulfide bond</keyword>
<keyword evidence="8" id="KW-0408">Iron</keyword>
<evidence type="ECO:0000256" key="6">
    <source>
        <dbReference type="ARBA" id="ARBA00022989"/>
    </source>
</evidence>